<accession>C1F5B9</accession>
<keyword evidence="1" id="KW-0808">Transferase</keyword>
<dbReference type="Pfam" id="PF07730">
    <property type="entry name" value="HisKA_3"/>
    <property type="match status" value="1"/>
</dbReference>
<evidence type="ECO:0000256" key="4">
    <source>
        <dbReference type="SAM" id="Phobius"/>
    </source>
</evidence>
<dbReference type="STRING" id="240015.ACP_1291"/>
<dbReference type="InterPro" id="IPR013783">
    <property type="entry name" value="Ig-like_fold"/>
</dbReference>
<dbReference type="eggNOG" id="COG3292">
    <property type="taxonomic scope" value="Bacteria"/>
</dbReference>
<keyword evidence="3" id="KW-0902">Two-component regulatory system</keyword>
<dbReference type="HOGENOM" id="CLU_000445_28_2_0"/>
<dbReference type="InterPro" id="IPR003594">
    <property type="entry name" value="HATPase_dom"/>
</dbReference>
<evidence type="ECO:0000313" key="7">
    <source>
        <dbReference type="Proteomes" id="UP000002207"/>
    </source>
</evidence>
<dbReference type="GO" id="GO:0046983">
    <property type="term" value="F:protein dimerization activity"/>
    <property type="evidence" value="ECO:0007669"/>
    <property type="project" value="InterPro"/>
</dbReference>
<dbReference type="InterPro" id="IPR015943">
    <property type="entry name" value="WD40/YVTN_repeat-like_dom_sf"/>
</dbReference>
<evidence type="ECO:0000256" key="1">
    <source>
        <dbReference type="ARBA" id="ARBA00022679"/>
    </source>
</evidence>
<dbReference type="Pfam" id="PF07495">
    <property type="entry name" value="Y_Y_Y"/>
    <property type="match status" value="1"/>
</dbReference>
<feature type="transmembrane region" description="Helical" evidence="4">
    <location>
        <begin position="715"/>
        <end position="735"/>
    </location>
</feature>
<evidence type="ECO:0000313" key="6">
    <source>
        <dbReference type="EMBL" id="ACO32103.1"/>
    </source>
</evidence>
<dbReference type="InterPro" id="IPR011123">
    <property type="entry name" value="Y_Y_Y"/>
</dbReference>
<keyword evidence="4" id="KW-1133">Transmembrane helix</keyword>
<dbReference type="Gene3D" id="2.130.10.10">
    <property type="entry name" value="YVTN repeat-like/Quinoprotein amine dehydrogenase"/>
    <property type="match status" value="2"/>
</dbReference>
<dbReference type="PANTHER" id="PTHR24421:SF62">
    <property type="entry name" value="SENSORY TRANSDUCTION HISTIDINE KINASE"/>
    <property type="match status" value="1"/>
</dbReference>
<protein>
    <submittedName>
        <fullName evidence="6">Two component regulator propeller/histidine kinase domain protein</fullName>
    </submittedName>
</protein>
<dbReference type="AlphaFoldDB" id="C1F5B9"/>
<dbReference type="SMART" id="SM00387">
    <property type="entry name" value="HATPase_c"/>
    <property type="match status" value="1"/>
</dbReference>
<dbReference type="InterPro" id="IPR011712">
    <property type="entry name" value="Sig_transdc_His_kin_sub3_dim/P"/>
</dbReference>
<dbReference type="Gene3D" id="2.60.40.10">
    <property type="entry name" value="Immunoglobulins"/>
    <property type="match status" value="1"/>
</dbReference>
<keyword evidence="2 6" id="KW-0418">Kinase</keyword>
<dbReference type="Pfam" id="PF02518">
    <property type="entry name" value="HATPase_c"/>
    <property type="match status" value="1"/>
</dbReference>
<dbReference type="Pfam" id="PF07494">
    <property type="entry name" value="Reg_prop"/>
    <property type="match status" value="2"/>
</dbReference>
<dbReference type="Proteomes" id="UP000002207">
    <property type="component" value="Chromosome"/>
</dbReference>
<evidence type="ECO:0000256" key="3">
    <source>
        <dbReference type="ARBA" id="ARBA00023012"/>
    </source>
</evidence>
<sequence length="968" mass="107352">MAAGSAPTPCAGEVPLQHEVLTTWTTAQGLPQNFITALAQTPDGFLWVGTMNGLVRFDGLHFQDFTRNGPPELEDDIGALVRDSGDGLWVSAFNGFFHYVHHRFVPILLHGRRHYTVQSIARTLQGGVWISSNGKVYRTQNDQLIPATLPMTVHSPQDMTVDREDNLWITDRANVYRMHLQANRLVVAATYPLPGCQLLYTSRFGTLWAGDGHHLFRFDGNSFARVHHPGLGNFVGVMVDRQHRLWMASGGLHGISRESNGHVETLTASQGLASDDARVLFEDRNNDIWIGTIAGLQRLHHGAFTTYTDIPGLAAAANQTDAAFEQSDHSIWGGTLEGGVIRFKNGQWSHFGRSAGLPPGQVRGFYNHGNMPAIAIADYGIFVFHGGRFIKMRGIPHGYVSNPVNAPDGSVWFSIQHRGLFRLQHDRVTHITAGQGFPGNFVGAISVDPHGDVWVGGARKLHRWNGTHFQNLVTAPAPILCIAWPAGGLALGTMDGLLLRTSMKRNGRMLTQKDGLPGDMILDVVGDSEGNLWIATTRVIARISRVQWQAFANGQLRHIDPEIFTEADGLKSRSLLPMNSTSALRSTDGRIWFATPKGLAVVNPHLIPEPRARAVTNTISVDDRLSLATSSITVPPGRHRLTLTYTAPASIAPEQVRFRYRLSGWDHKWINGGTAHEVSYTGLPPGSYAFQVIAIGRDGNRSLHPATVHITLQPFFWQTGWFLACMILLAAAALVEATRRLTHRRAERLSMRFQERVAERERIAYQIHDTVIQDMIGATLQLELIGFQIAEQPETSGKTLAELAGRMRETIARSRNMVSNLHSTAVTQYSLADVLRHAEAEFRLSELPHFEMRSFGLVRKVHPLIRDEVYRICREALANAFRHSQAENVTVTVSYLPDMLEVTIADNGQGMSQNLLEHGRTGHFGLRGMQAHAQRINASLTIESSPGDGTKVILRVKTSRFWHMRRKD</sequence>
<evidence type="ECO:0000256" key="2">
    <source>
        <dbReference type="ARBA" id="ARBA00022777"/>
    </source>
</evidence>
<dbReference type="Gene3D" id="1.20.5.1930">
    <property type="match status" value="1"/>
</dbReference>
<evidence type="ECO:0000259" key="5">
    <source>
        <dbReference type="SMART" id="SM00387"/>
    </source>
</evidence>
<dbReference type="eggNOG" id="COG4585">
    <property type="taxonomic scope" value="Bacteria"/>
</dbReference>
<gene>
    <name evidence="6" type="ordered locus">ACP_1291</name>
</gene>
<organism evidence="6 7">
    <name type="scientific">Acidobacterium capsulatum (strain ATCC 51196 / DSM 11244 / BCRC 80197 / JCM 7670 / NBRC 15755 / NCIMB 13165 / 161)</name>
    <dbReference type="NCBI Taxonomy" id="240015"/>
    <lineage>
        <taxon>Bacteria</taxon>
        <taxon>Pseudomonadati</taxon>
        <taxon>Acidobacteriota</taxon>
        <taxon>Terriglobia</taxon>
        <taxon>Terriglobales</taxon>
        <taxon>Acidobacteriaceae</taxon>
        <taxon>Acidobacterium</taxon>
    </lineage>
</organism>
<name>C1F5B9_ACIC5</name>
<dbReference type="GO" id="GO:0000155">
    <property type="term" value="F:phosphorelay sensor kinase activity"/>
    <property type="evidence" value="ECO:0007669"/>
    <property type="project" value="InterPro"/>
</dbReference>
<feature type="domain" description="Histidine kinase/HSP90-like ATPase" evidence="5">
    <location>
        <begin position="864"/>
        <end position="960"/>
    </location>
</feature>
<dbReference type="Gene3D" id="3.30.565.10">
    <property type="entry name" value="Histidine kinase-like ATPase, C-terminal domain"/>
    <property type="match status" value="1"/>
</dbReference>
<dbReference type="PANTHER" id="PTHR24421">
    <property type="entry name" value="NITRATE/NITRITE SENSOR PROTEIN NARX-RELATED"/>
    <property type="match status" value="1"/>
</dbReference>
<dbReference type="SUPFAM" id="SSF63829">
    <property type="entry name" value="Calcium-dependent phosphotriesterase"/>
    <property type="match status" value="2"/>
</dbReference>
<dbReference type="EMBL" id="CP001472">
    <property type="protein sequence ID" value="ACO32103.1"/>
    <property type="molecule type" value="Genomic_DNA"/>
</dbReference>
<keyword evidence="7" id="KW-1185">Reference proteome</keyword>
<proteinExistence type="predicted"/>
<dbReference type="KEGG" id="aca:ACP_1291"/>
<dbReference type="CDD" id="cd16917">
    <property type="entry name" value="HATPase_UhpB-NarQ-NarX-like"/>
    <property type="match status" value="1"/>
</dbReference>
<dbReference type="GO" id="GO:0016020">
    <property type="term" value="C:membrane"/>
    <property type="evidence" value="ECO:0007669"/>
    <property type="project" value="InterPro"/>
</dbReference>
<keyword evidence="4" id="KW-0472">Membrane</keyword>
<dbReference type="InParanoid" id="C1F5B9"/>
<dbReference type="InterPro" id="IPR036890">
    <property type="entry name" value="HATPase_C_sf"/>
</dbReference>
<reference evidence="6 7" key="1">
    <citation type="journal article" date="2009" name="Appl. Environ. Microbiol.">
        <title>Three genomes from the phylum Acidobacteria provide insight into the lifestyles of these microorganisms in soils.</title>
        <authorList>
            <person name="Ward N.L."/>
            <person name="Challacombe J.F."/>
            <person name="Janssen P.H."/>
            <person name="Henrissat B."/>
            <person name="Coutinho P.M."/>
            <person name="Wu M."/>
            <person name="Xie G."/>
            <person name="Haft D.H."/>
            <person name="Sait M."/>
            <person name="Badger J."/>
            <person name="Barabote R.D."/>
            <person name="Bradley B."/>
            <person name="Brettin T.S."/>
            <person name="Brinkac L.M."/>
            <person name="Bruce D."/>
            <person name="Creasy T."/>
            <person name="Daugherty S.C."/>
            <person name="Davidsen T.M."/>
            <person name="DeBoy R.T."/>
            <person name="Detter J.C."/>
            <person name="Dodson R.J."/>
            <person name="Durkin A.S."/>
            <person name="Ganapathy A."/>
            <person name="Gwinn-Giglio M."/>
            <person name="Han C.S."/>
            <person name="Khouri H."/>
            <person name="Kiss H."/>
            <person name="Kothari S.P."/>
            <person name="Madupu R."/>
            <person name="Nelson K.E."/>
            <person name="Nelson W.C."/>
            <person name="Paulsen I."/>
            <person name="Penn K."/>
            <person name="Ren Q."/>
            <person name="Rosovitz M.J."/>
            <person name="Selengut J.D."/>
            <person name="Shrivastava S."/>
            <person name="Sullivan S.A."/>
            <person name="Tapia R."/>
            <person name="Thompson L.S."/>
            <person name="Watkins K.L."/>
            <person name="Yang Q."/>
            <person name="Yu C."/>
            <person name="Zafar N."/>
            <person name="Zhou L."/>
            <person name="Kuske C.R."/>
        </authorList>
    </citation>
    <scope>NUCLEOTIDE SEQUENCE [LARGE SCALE GENOMIC DNA]</scope>
    <source>
        <strain evidence="7">ATCC 51196 / DSM 11244 / BCRC 80197 / JCM 7670 / NBRC 15755 / NCIMB 13165 / 161</strain>
    </source>
</reference>
<dbReference type="InterPro" id="IPR011110">
    <property type="entry name" value="Reg_prop"/>
</dbReference>
<dbReference type="SUPFAM" id="SSF55874">
    <property type="entry name" value="ATPase domain of HSP90 chaperone/DNA topoisomerase II/histidine kinase"/>
    <property type="match status" value="1"/>
</dbReference>
<dbReference type="InterPro" id="IPR050482">
    <property type="entry name" value="Sensor_HK_TwoCompSys"/>
</dbReference>
<keyword evidence="4" id="KW-0812">Transmembrane</keyword>